<organism evidence="8 9">
    <name type="scientific">Mucilaginibacter auburnensis</name>
    <dbReference type="NCBI Taxonomy" id="1457233"/>
    <lineage>
        <taxon>Bacteria</taxon>
        <taxon>Pseudomonadati</taxon>
        <taxon>Bacteroidota</taxon>
        <taxon>Sphingobacteriia</taxon>
        <taxon>Sphingobacteriales</taxon>
        <taxon>Sphingobacteriaceae</taxon>
        <taxon>Mucilaginibacter</taxon>
    </lineage>
</organism>
<sequence>MEIKEQTATAEQKETIRKLHNEESKRVKISAYLIAAVVCIGATFVIRLKPFNFIGSYHQLLNNILYAGAFSFGILIVSRFVQGQIAKGSLEKGLLYNLIQFTRLVTFIIIVFIFISFLNANWYTAAVSLGLISLLLGFALQTPISSLIGWFYIVLRGPFKVGDRIQVGSFNGDVVEINFLDTTLWEFAGNLMTSDLPSGRLIRFPNSLIFQSQVYNYSWQKYPLVWNEISFYITFNSDLDWVEKKLRIITLQQLDAETKEHVQDMRDHISETPVDDIDIKEFPFVNFRIHENNWVEVVLIYIVNPKHSSHMRSKIVKAAITELLREPEKVSFVAEGS</sequence>
<dbReference type="SUPFAM" id="SSF50182">
    <property type="entry name" value="Sm-like ribonucleoproteins"/>
    <property type="match status" value="1"/>
</dbReference>
<feature type="transmembrane region" description="Helical" evidence="6">
    <location>
        <begin position="60"/>
        <end position="81"/>
    </location>
</feature>
<comment type="similarity">
    <text evidence="2">Belongs to the MscS (TC 1.A.23) family.</text>
</comment>
<dbReference type="Pfam" id="PF00924">
    <property type="entry name" value="MS_channel_2nd"/>
    <property type="match status" value="1"/>
</dbReference>
<evidence type="ECO:0000259" key="7">
    <source>
        <dbReference type="Pfam" id="PF00924"/>
    </source>
</evidence>
<dbReference type="PANTHER" id="PTHR30566:SF5">
    <property type="entry name" value="MECHANOSENSITIVE ION CHANNEL PROTEIN 1, MITOCHONDRIAL-RELATED"/>
    <property type="match status" value="1"/>
</dbReference>
<dbReference type="InterPro" id="IPR006685">
    <property type="entry name" value="MscS_channel_2nd"/>
</dbReference>
<name>A0A2H9VM07_9SPHI</name>
<evidence type="ECO:0000313" key="9">
    <source>
        <dbReference type="Proteomes" id="UP000242687"/>
    </source>
</evidence>
<feature type="transmembrane region" description="Helical" evidence="6">
    <location>
        <begin position="93"/>
        <end position="118"/>
    </location>
</feature>
<dbReference type="InterPro" id="IPR023408">
    <property type="entry name" value="MscS_beta-dom_sf"/>
</dbReference>
<protein>
    <submittedName>
        <fullName evidence="8">Mechanosensitive ion channel-like protein</fullName>
    </submittedName>
</protein>
<keyword evidence="3 6" id="KW-0812">Transmembrane</keyword>
<dbReference type="GO" id="GO:0016020">
    <property type="term" value="C:membrane"/>
    <property type="evidence" value="ECO:0007669"/>
    <property type="project" value="UniProtKB-SubCell"/>
</dbReference>
<reference evidence="8 9" key="1">
    <citation type="submission" date="2017-11" db="EMBL/GenBank/DDBJ databases">
        <title>Genomic Encyclopedia of Archaeal and Bacterial Type Strains, Phase II (KMG-II): From Individual Species to Whole Genera.</title>
        <authorList>
            <person name="Goeker M."/>
        </authorList>
    </citation>
    <scope>NUCLEOTIDE SEQUENCE [LARGE SCALE GENOMIC DNA]</scope>
    <source>
        <strain evidence="8 9">DSM 28175</strain>
    </source>
</reference>
<comment type="caution">
    <text evidence="8">The sequence shown here is derived from an EMBL/GenBank/DDBJ whole genome shotgun (WGS) entry which is preliminary data.</text>
</comment>
<accession>A0A2H9VM07</accession>
<evidence type="ECO:0000256" key="4">
    <source>
        <dbReference type="ARBA" id="ARBA00022989"/>
    </source>
</evidence>
<keyword evidence="9" id="KW-1185">Reference proteome</keyword>
<dbReference type="InterPro" id="IPR010920">
    <property type="entry name" value="LSM_dom_sf"/>
</dbReference>
<evidence type="ECO:0000256" key="3">
    <source>
        <dbReference type="ARBA" id="ARBA00022692"/>
    </source>
</evidence>
<keyword evidence="5 6" id="KW-0472">Membrane</keyword>
<evidence type="ECO:0000256" key="6">
    <source>
        <dbReference type="SAM" id="Phobius"/>
    </source>
</evidence>
<dbReference type="GO" id="GO:0008381">
    <property type="term" value="F:mechanosensitive monoatomic ion channel activity"/>
    <property type="evidence" value="ECO:0007669"/>
    <property type="project" value="UniProtKB-ARBA"/>
</dbReference>
<evidence type="ECO:0000256" key="5">
    <source>
        <dbReference type="ARBA" id="ARBA00023136"/>
    </source>
</evidence>
<gene>
    <name evidence="8" type="ORF">CLV57_2511</name>
</gene>
<feature type="domain" description="Mechanosensitive ion channel MscS" evidence="7">
    <location>
        <begin position="143"/>
        <end position="193"/>
    </location>
</feature>
<dbReference type="Gene3D" id="1.10.287.1260">
    <property type="match status" value="1"/>
</dbReference>
<dbReference type="Gene3D" id="2.30.30.60">
    <property type="match status" value="1"/>
</dbReference>
<dbReference type="RefSeq" id="WP_100341720.1">
    <property type="nucleotide sequence ID" value="NZ_PGFJ01000002.1"/>
</dbReference>
<dbReference type="AlphaFoldDB" id="A0A2H9VM07"/>
<evidence type="ECO:0000256" key="1">
    <source>
        <dbReference type="ARBA" id="ARBA00004141"/>
    </source>
</evidence>
<proteinExistence type="inferred from homology"/>
<dbReference type="Proteomes" id="UP000242687">
    <property type="component" value="Unassembled WGS sequence"/>
</dbReference>
<dbReference type="EMBL" id="PGFJ01000002">
    <property type="protein sequence ID" value="PJJ79377.1"/>
    <property type="molecule type" value="Genomic_DNA"/>
</dbReference>
<evidence type="ECO:0000313" key="8">
    <source>
        <dbReference type="EMBL" id="PJJ79377.1"/>
    </source>
</evidence>
<feature type="transmembrane region" description="Helical" evidence="6">
    <location>
        <begin position="130"/>
        <end position="155"/>
    </location>
</feature>
<evidence type="ECO:0000256" key="2">
    <source>
        <dbReference type="ARBA" id="ARBA00008017"/>
    </source>
</evidence>
<dbReference type="PANTHER" id="PTHR30566">
    <property type="entry name" value="YNAI-RELATED MECHANOSENSITIVE ION CHANNEL"/>
    <property type="match status" value="1"/>
</dbReference>
<keyword evidence="4 6" id="KW-1133">Transmembrane helix</keyword>
<feature type="transmembrane region" description="Helical" evidence="6">
    <location>
        <begin position="29"/>
        <end position="48"/>
    </location>
</feature>
<dbReference type="InterPro" id="IPR011014">
    <property type="entry name" value="MscS_channel_TM-2"/>
</dbReference>
<comment type="subcellular location">
    <subcellularLocation>
        <location evidence="1">Membrane</location>
        <topology evidence="1">Multi-pass membrane protein</topology>
    </subcellularLocation>
</comment>
<dbReference type="SUPFAM" id="SSF82861">
    <property type="entry name" value="Mechanosensitive channel protein MscS (YggB), transmembrane region"/>
    <property type="match status" value="1"/>
</dbReference>
<dbReference type="OrthoDB" id="9809206at2"/>